<evidence type="ECO:0000256" key="3">
    <source>
        <dbReference type="ARBA" id="ARBA00022989"/>
    </source>
</evidence>
<dbReference type="InterPro" id="IPR037185">
    <property type="entry name" value="EmrE-like"/>
</dbReference>
<comment type="subcellular location">
    <subcellularLocation>
        <location evidence="1">Membrane</location>
        <topology evidence="1">Multi-pass membrane protein</topology>
    </subcellularLocation>
</comment>
<dbReference type="InterPro" id="IPR050638">
    <property type="entry name" value="AA-Vitamin_Transporters"/>
</dbReference>
<dbReference type="Pfam" id="PF00892">
    <property type="entry name" value="EamA"/>
    <property type="match status" value="2"/>
</dbReference>
<dbReference type="EMBL" id="JACCEM010000001">
    <property type="protein sequence ID" value="NYT48132.1"/>
    <property type="molecule type" value="Genomic_DNA"/>
</dbReference>
<sequence length="304" mass="32553">MPLMDWLAALVLITAWGLNFVVIKLGLSEIPPLLLGALRFVLVIFPAIFFIKCPPLPWRLIVAYGLTISLGQFVFLFTAMHVGMPAGLASVVLQSQAFFTVLLAAVFMKESVRWNNVLGVAVAVAGLVLIEQGAQSGDMPLLGFFLTLLAAFSWAMGNMVAKKAGKADVLGLVVWGALVPPLPFFVLSLVFEGPEAIRHSLAHVSPVGIFAVLYLSLAATIVGYVLWGRLLARHPASKVAPLSLLVPLVGLVSASVFLDERLGVIQWLGGGVVMLGLAVNIFGPRVTDGLIRRRRREAGGTLLR</sequence>
<name>A0A853FWS6_9BURK</name>
<comment type="caution">
    <text evidence="7">The sequence shown here is derived from an EMBL/GenBank/DDBJ whole genome shotgun (WGS) entry which is preliminary data.</text>
</comment>
<evidence type="ECO:0000256" key="5">
    <source>
        <dbReference type="SAM" id="Phobius"/>
    </source>
</evidence>
<feature type="transmembrane region" description="Helical" evidence="5">
    <location>
        <begin position="139"/>
        <end position="157"/>
    </location>
</feature>
<dbReference type="AlphaFoldDB" id="A0A853FWS6"/>
<feature type="transmembrane region" description="Helical" evidence="5">
    <location>
        <begin position="58"/>
        <end position="80"/>
    </location>
</feature>
<dbReference type="GO" id="GO:0016020">
    <property type="term" value="C:membrane"/>
    <property type="evidence" value="ECO:0007669"/>
    <property type="project" value="UniProtKB-SubCell"/>
</dbReference>
<dbReference type="InterPro" id="IPR000620">
    <property type="entry name" value="EamA_dom"/>
</dbReference>
<evidence type="ECO:0000256" key="2">
    <source>
        <dbReference type="ARBA" id="ARBA00022692"/>
    </source>
</evidence>
<reference evidence="7 8" key="1">
    <citation type="submission" date="2020-07" db="EMBL/GenBank/DDBJ databases">
        <title>Taxonomic revisions and descriptions of new bacterial species based on genomic comparisons in the high-G+C-content subgroup of the family Alcaligenaceae.</title>
        <authorList>
            <person name="Szabo A."/>
            <person name="Felfoldi T."/>
        </authorList>
    </citation>
    <scope>NUCLEOTIDE SEQUENCE [LARGE SCALE GENOMIC DNA]</scope>
    <source>
        <strain evidence="7 8">LMG 24012</strain>
    </source>
</reference>
<keyword evidence="8" id="KW-1185">Reference proteome</keyword>
<feature type="transmembrane region" description="Helical" evidence="5">
    <location>
        <begin position="264"/>
        <end position="286"/>
    </location>
</feature>
<feature type="transmembrane region" description="Helical" evidence="5">
    <location>
        <begin position="114"/>
        <end position="133"/>
    </location>
</feature>
<dbReference type="PANTHER" id="PTHR32322">
    <property type="entry name" value="INNER MEMBRANE TRANSPORTER"/>
    <property type="match status" value="1"/>
</dbReference>
<feature type="transmembrane region" description="Helical" evidence="5">
    <location>
        <begin position="169"/>
        <end position="191"/>
    </location>
</feature>
<feature type="transmembrane region" description="Helical" evidence="5">
    <location>
        <begin position="239"/>
        <end position="258"/>
    </location>
</feature>
<feature type="transmembrane region" description="Helical" evidence="5">
    <location>
        <begin position="86"/>
        <end position="107"/>
    </location>
</feature>
<gene>
    <name evidence="7" type="ORF">H0A72_02300</name>
</gene>
<dbReference type="PANTHER" id="PTHR32322:SF9">
    <property type="entry name" value="AMINO-ACID METABOLITE EFFLUX PUMP-RELATED"/>
    <property type="match status" value="1"/>
</dbReference>
<dbReference type="Proteomes" id="UP000559809">
    <property type="component" value="Unassembled WGS sequence"/>
</dbReference>
<proteinExistence type="predicted"/>
<evidence type="ECO:0000259" key="6">
    <source>
        <dbReference type="Pfam" id="PF00892"/>
    </source>
</evidence>
<dbReference type="RefSeq" id="WP_180153421.1">
    <property type="nucleotide sequence ID" value="NZ_JACCEM010000001.1"/>
</dbReference>
<accession>A0A853FWS6</accession>
<dbReference type="SUPFAM" id="SSF103481">
    <property type="entry name" value="Multidrug resistance efflux transporter EmrE"/>
    <property type="match status" value="2"/>
</dbReference>
<feature type="domain" description="EamA" evidence="6">
    <location>
        <begin position="142"/>
        <end position="280"/>
    </location>
</feature>
<keyword evidence="2 5" id="KW-0812">Transmembrane</keyword>
<organism evidence="7 8">
    <name type="scientific">Parapusillimonas granuli</name>
    <dbReference type="NCBI Taxonomy" id="380911"/>
    <lineage>
        <taxon>Bacteria</taxon>
        <taxon>Pseudomonadati</taxon>
        <taxon>Pseudomonadota</taxon>
        <taxon>Betaproteobacteria</taxon>
        <taxon>Burkholderiales</taxon>
        <taxon>Alcaligenaceae</taxon>
        <taxon>Parapusillimonas</taxon>
    </lineage>
</organism>
<evidence type="ECO:0000313" key="8">
    <source>
        <dbReference type="Proteomes" id="UP000559809"/>
    </source>
</evidence>
<feature type="transmembrane region" description="Helical" evidence="5">
    <location>
        <begin position="203"/>
        <end position="227"/>
    </location>
</feature>
<evidence type="ECO:0000256" key="4">
    <source>
        <dbReference type="ARBA" id="ARBA00023136"/>
    </source>
</evidence>
<evidence type="ECO:0000256" key="1">
    <source>
        <dbReference type="ARBA" id="ARBA00004141"/>
    </source>
</evidence>
<feature type="domain" description="EamA" evidence="6">
    <location>
        <begin position="7"/>
        <end position="130"/>
    </location>
</feature>
<keyword evidence="4 5" id="KW-0472">Membrane</keyword>
<feature type="transmembrane region" description="Helical" evidence="5">
    <location>
        <begin position="33"/>
        <end position="51"/>
    </location>
</feature>
<keyword evidence="3 5" id="KW-1133">Transmembrane helix</keyword>
<evidence type="ECO:0000313" key="7">
    <source>
        <dbReference type="EMBL" id="NYT48132.1"/>
    </source>
</evidence>
<protein>
    <submittedName>
        <fullName evidence="7">EamA family transporter</fullName>
    </submittedName>
</protein>